<feature type="non-terminal residue" evidence="1">
    <location>
        <position position="1"/>
    </location>
</feature>
<protein>
    <submittedName>
        <fullName evidence="1">Uncharacterized protein</fullName>
    </submittedName>
</protein>
<gene>
    <name evidence="1" type="ORF">PGLA1383_LOCUS12482</name>
</gene>
<accession>A0A813E8J1</accession>
<dbReference type="EMBL" id="CAJNNV010006654">
    <property type="protein sequence ID" value="CAE8593898.1"/>
    <property type="molecule type" value="Genomic_DNA"/>
</dbReference>
<keyword evidence="2" id="KW-1185">Reference proteome</keyword>
<reference evidence="1" key="1">
    <citation type="submission" date="2021-02" db="EMBL/GenBank/DDBJ databases">
        <authorList>
            <person name="Dougan E. K."/>
            <person name="Rhodes N."/>
            <person name="Thang M."/>
            <person name="Chan C."/>
        </authorList>
    </citation>
    <scope>NUCLEOTIDE SEQUENCE</scope>
</reference>
<evidence type="ECO:0000313" key="1">
    <source>
        <dbReference type="EMBL" id="CAE8593898.1"/>
    </source>
</evidence>
<name>A0A813E8J1_POLGL</name>
<feature type="non-terminal residue" evidence="1">
    <location>
        <position position="139"/>
    </location>
</feature>
<comment type="caution">
    <text evidence="1">The sequence shown here is derived from an EMBL/GenBank/DDBJ whole genome shotgun (WGS) entry which is preliminary data.</text>
</comment>
<evidence type="ECO:0000313" key="2">
    <source>
        <dbReference type="Proteomes" id="UP000654075"/>
    </source>
</evidence>
<sequence>TGDVSTYAQATGNLHLVIAVMQGRKDNGPGQPLEAFEDVLQLRTNKLKPLTFDGDISTPDKARQDFCGLAFAELWSEDGGGFPMPDGCFYDEDTTDPEMTVKQLHIIFGEGNGMRKNTKYMAVVNMNILPKLGKDFPNQ</sequence>
<dbReference type="Proteomes" id="UP000654075">
    <property type="component" value="Unassembled WGS sequence"/>
</dbReference>
<dbReference type="AlphaFoldDB" id="A0A813E8J1"/>
<organism evidence="1 2">
    <name type="scientific">Polarella glacialis</name>
    <name type="common">Dinoflagellate</name>
    <dbReference type="NCBI Taxonomy" id="89957"/>
    <lineage>
        <taxon>Eukaryota</taxon>
        <taxon>Sar</taxon>
        <taxon>Alveolata</taxon>
        <taxon>Dinophyceae</taxon>
        <taxon>Suessiales</taxon>
        <taxon>Suessiaceae</taxon>
        <taxon>Polarella</taxon>
    </lineage>
</organism>
<proteinExistence type="predicted"/>